<dbReference type="PANTHER" id="PTHR17630">
    <property type="entry name" value="DIENELACTONE HYDROLASE"/>
    <property type="match status" value="1"/>
</dbReference>
<evidence type="ECO:0000313" key="2">
    <source>
        <dbReference type="EMBL" id="KZP10120.1"/>
    </source>
</evidence>
<protein>
    <recommendedName>
        <fullName evidence="1">Dienelactone hydrolase domain-containing protein</fullName>
    </recommendedName>
</protein>
<dbReference type="Gene3D" id="3.40.50.1820">
    <property type="entry name" value="alpha/beta hydrolase"/>
    <property type="match status" value="1"/>
</dbReference>
<dbReference type="PANTHER" id="PTHR17630:SF44">
    <property type="entry name" value="PROTEIN AIM2"/>
    <property type="match status" value="1"/>
</dbReference>
<dbReference type="InterPro" id="IPR029058">
    <property type="entry name" value="AB_hydrolase_fold"/>
</dbReference>
<dbReference type="AlphaFoldDB" id="A0A165Z0Z2"/>
<feature type="domain" description="Dienelactone hydrolase" evidence="1">
    <location>
        <begin position="61"/>
        <end position="278"/>
    </location>
</feature>
<dbReference type="GO" id="GO:0016787">
    <property type="term" value="F:hydrolase activity"/>
    <property type="evidence" value="ECO:0007669"/>
    <property type="project" value="InterPro"/>
</dbReference>
<dbReference type="Proteomes" id="UP000076532">
    <property type="component" value="Unassembled WGS sequence"/>
</dbReference>
<evidence type="ECO:0000313" key="3">
    <source>
        <dbReference type="Proteomes" id="UP000076532"/>
    </source>
</evidence>
<sequence>MTTSNTSTANDSTATKEWQPSCSRCTQTGIYNRDYQGKGKLTSIADQPCYEVPSPSSTTSTPPSPHAIVYLPDVFGIFPGTLEAADTYQHTTQNYRVIVVDFFHGHGLSPDTPVITDPSQINPAVKVKLDAWSASGHSMERSIGMSHAVLKALEEDSQVASVQLIGMCYGAHPIVSIITAPSAYTKLKSAVLVHPGDFDTSAVENITIPVALVVAEKDVHFGQGEKIMQVLNDKEVKYQLYNEFPGTTHGFATRPVDEGEAKQKSRAIELIAKWFVQHG</sequence>
<dbReference type="InterPro" id="IPR002925">
    <property type="entry name" value="Dienelactn_hydro"/>
</dbReference>
<dbReference type="OrthoDB" id="17560at2759"/>
<evidence type="ECO:0000259" key="1">
    <source>
        <dbReference type="Pfam" id="PF01738"/>
    </source>
</evidence>
<keyword evidence="3" id="KW-1185">Reference proteome</keyword>
<dbReference type="EMBL" id="KV417686">
    <property type="protein sequence ID" value="KZP10120.1"/>
    <property type="molecule type" value="Genomic_DNA"/>
</dbReference>
<dbReference type="SUPFAM" id="SSF53474">
    <property type="entry name" value="alpha/beta-Hydrolases"/>
    <property type="match status" value="1"/>
</dbReference>
<dbReference type="Pfam" id="PF01738">
    <property type="entry name" value="DLH"/>
    <property type="match status" value="1"/>
</dbReference>
<gene>
    <name evidence="2" type="ORF">FIBSPDRAFT_1051517</name>
</gene>
<organism evidence="2 3">
    <name type="scientific">Athelia psychrophila</name>
    <dbReference type="NCBI Taxonomy" id="1759441"/>
    <lineage>
        <taxon>Eukaryota</taxon>
        <taxon>Fungi</taxon>
        <taxon>Dikarya</taxon>
        <taxon>Basidiomycota</taxon>
        <taxon>Agaricomycotina</taxon>
        <taxon>Agaricomycetes</taxon>
        <taxon>Agaricomycetidae</taxon>
        <taxon>Atheliales</taxon>
        <taxon>Atheliaceae</taxon>
        <taxon>Athelia</taxon>
    </lineage>
</organism>
<proteinExistence type="predicted"/>
<accession>A0A165Z0Z2</accession>
<reference evidence="2 3" key="1">
    <citation type="journal article" date="2016" name="Mol. Biol. Evol.">
        <title>Comparative Genomics of Early-Diverging Mushroom-Forming Fungi Provides Insights into the Origins of Lignocellulose Decay Capabilities.</title>
        <authorList>
            <person name="Nagy L.G."/>
            <person name="Riley R."/>
            <person name="Tritt A."/>
            <person name="Adam C."/>
            <person name="Daum C."/>
            <person name="Floudas D."/>
            <person name="Sun H."/>
            <person name="Yadav J.S."/>
            <person name="Pangilinan J."/>
            <person name="Larsson K.H."/>
            <person name="Matsuura K."/>
            <person name="Barry K."/>
            <person name="Labutti K."/>
            <person name="Kuo R."/>
            <person name="Ohm R.A."/>
            <person name="Bhattacharya S.S."/>
            <person name="Shirouzu T."/>
            <person name="Yoshinaga Y."/>
            <person name="Martin F.M."/>
            <person name="Grigoriev I.V."/>
            <person name="Hibbett D.S."/>
        </authorList>
    </citation>
    <scope>NUCLEOTIDE SEQUENCE [LARGE SCALE GENOMIC DNA]</scope>
    <source>
        <strain evidence="2 3">CBS 109695</strain>
    </source>
</reference>
<name>A0A165Z0Z2_9AGAM</name>
<dbReference type="STRING" id="436010.A0A165Z0Z2"/>